<evidence type="ECO:0000256" key="1">
    <source>
        <dbReference type="ARBA" id="ARBA00004906"/>
    </source>
</evidence>
<organism evidence="7 8">
    <name type="scientific">Methanosarcina siciliae C2J</name>
    <dbReference type="NCBI Taxonomy" id="1434118"/>
    <lineage>
        <taxon>Archaea</taxon>
        <taxon>Methanobacteriati</taxon>
        <taxon>Methanobacteriota</taxon>
        <taxon>Stenosarchaea group</taxon>
        <taxon>Methanomicrobia</taxon>
        <taxon>Methanosarcinales</taxon>
        <taxon>Methanosarcinaceae</taxon>
        <taxon>Methanosarcina</taxon>
    </lineage>
</organism>
<evidence type="ECO:0000256" key="3">
    <source>
        <dbReference type="ARBA" id="ARBA00022737"/>
    </source>
</evidence>
<evidence type="ECO:0000313" key="8">
    <source>
        <dbReference type="Proteomes" id="UP000033123"/>
    </source>
</evidence>
<dbReference type="InterPro" id="IPR022409">
    <property type="entry name" value="PKD/Chitinase_dom"/>
</dbReference>
<dbReference type="SMART" id="SM00722">
    <property type="entry name" value="CASH"/>
    <property type="match status" value="3"/>
</dbReference>
<dbReference type="KEGG" id="msj:MSSAC_2877"/>
<dbReference type="InterPro" id="IPR051550">
    <property type="entry name" value="SCF-Subunits/Alg-Epimerases"/>
</dbReference>
<evidence type="ECO:0000313" key="7">
    <source>
        <dbReference type="EMBL" id="AKB37467.1"/>
    </source>
</evidence>
<gene>
    <name evidence="7" type="ORF">MSSAC_2877</name>
</gene>
<feature type="domain" description="PKD" evidence="6">
    <location>
        <begin position="575"/>
        <end position="634"/>
    </location>
</feature>
<dbReference type="InterPro" id="IPR026371">
    <property type="entry name" value="PGF_CTERM"/>
</dbReference>
<proteinExistence type="predicted"/>
<dbReference type="GeneID" id="24872544"/>
<dbReference type="Pfam" id="PF05048">
    <property type="entry name" value="NosD"/>
    <property type="match status" value="2"/>
</dbReference>
<dbReference type="CDD" id="cd00146">
    <property type="entry name" value="PKD"/>
    <property type="match status" value="2"/>
</dbReference>
<dbReference type="EMBL" id="CP009508">
    <property type="protein sequence ID" value="AKB37467.1"/>
    <property type="molecule type" value="Genomic_DNA"/>
</dbReference>
<dbReference type="FunFam" id="2.60.40.10:FF:000270">
    <property type="entry name" value="Cell surface protein"/>
    <property type="match status" value="1"/>
</dbReference>
<keyword evidence="2" id="KW-0732">Signal</keyword>
<dbReference type="HOGENOM" id="CLU_009318_4_0_2"/>
<feature type="compositionally biased region" description="Gly residues" evidence="5">
    <location>
        <begin position="726"/>
        <end position="738"/>
    </location>
</feature>
<dbReference type="SUPFAM" id="SSF49299">
    <property type="entry name" value="PKD domain"/>
    <property type="match status" value="2"/>
</dbReference>
<evidence type="ECO:0000256" key="5">
    <source>
        <dbReference type="SAM" id="MobiDB-lite"/>
    </source>
</evidence>
<dbReference type="Gene3D" id="2.160.20.10">
    <property type="entry name" value="Single-stranded right-handed beta-helix, Pectin lyase-like"/>
    <property type="match status" value="3"/>
</dbReference>
<dbReference type="Pfam" id="PF00801">
    <property type="entry name" value="PKD"/>
    <property type="match status" value="1"/>
</dbReference>
<comment type="pathway">
    <text evidence="1">Protein modification; protein ubiquitination.</text>
</comment>
<dbReference type="InterPro" id="IPR000601">
    <property type="entry name" value="PKD_dom"/>
</dbReference>
<dbReference type="Pfam" id="PF18911">
    <property type="entry name" value="PKD_4"/>
    <property type="match status" value="1"/>
</dbReference>
<dbReference type="NCBIfam" id="TIGR03804">
    <property type="entry name" value="para_beta_helix"/>
    <property type="match status" value="9"/>
</dbReference>
<reference evidence="7 8" key="1">
    <citation type="submission" date="2014-07" db="EMBL/GenBank/DDBJ databases">
        <title>Methanogenic archaea and the global carbon cycle.</title>
        <authorList>
            <person name="Henriksen J.R."/>
            <person name="Luke J."/>
            <person name="Reinhart S."/>
            <person name="Benedict M.N."/>
            <person name="Youngblut N.D."/>
            <person name="Metcalf M.E."/>
            <person name="Whitaker R.J."/>
            <person name="Metcalf W.W."/>
        </authorList>
    </citation>
    <scope>NUCLEOTIDE SEQUENCE [LARGE SCALE GENOMIC DNA]</scope>
    <source>
        <strain evidence="7 8">C2J</strain>
    </source>
</reference>
<dbReference type="InterPro" id="IPR013783">
    <property type="entry name" value="Ig-like_fold"/>
</dbReference>
<dbReference type="InterPro" id="IPR035986">
    <property type="entry name" value="PKD_dom_sf"/>
</dbReference>
<evidence type="ECO:0000259" key="6">
    <source>
        <dbReference type="PROSITE" id="PS50093"/>
    </source>
</evidence>
<dbReference type="InterPro" id="IPR011050">
    <property type="entry name" value="Pectin_lyase_fold/virulence"/>
</dbReference>
<name>A0A0E3PR24_9EURY</name>
<protein>
    <submittedName>
        <fullName evidence="7">Cell surface protein</fullName>
    </submittedName>
</protein>
<dbReference type="PROSITE" id="PS50093">
    <property type="entry name" value="PKD"/>
    <property type="match status" value="2"/>
</dbReference>
<dbReference type="PATRIC" id="fig|1434118.4.peg.3741"/>
<dbReference type="InterPro" id="IPR022441">
    <property type="entry name" value="Para_beta_helix_rpt-2"/>
</dbReference>
<sequence>MYNSKFLLLVEGGIRINILRILLLTTLILTLSSFVGAADVIHANSTLSIQDAVDSADPGDEILVAPGTYSENIFINKDDLVIKSSGDSGDTTIVADDSSTYVINIQGDNVTIQGLSVSGGLHGIVLENSKDSTLKNNVVYSNLFFGIYLSNSNNITLESNTIYNNTNGINLVFSSGNQISDNKVFNDALGSSTHNIFLNNSHNNKLQRNTVSKGDYGIAMRYSNNNNLTSNNAYANNRGIYLTLTSGKNTLLDNQVNSNLMSGIILDNAGSGNNLINNTVRLNTATGIWLANSSNNNLNINNASENSKGIYLQSSASENTLSGNIVNSNTGSGIVLENAGSNNNLTGNIVDSNVNYGIYLVRSSNNYLLSNNASRNSKGIYIVDSSGNKVSSNILSDTITEGIMLSISNGNTLSRNRAFNNSFGIYLNSSDSNNISSNTVTSSRRFSIGLCAASNGNQIFDNHFNSTYNTRVRNASNDWNKTKTKTKGTSIAGGPYIGGNFWEKPDGTGHSQIYNDTDGDGITDEDGIIKVFTTENVMDYLPLVAVAPPVVPAANFSTNVSSGYAPLTVQFTDLSDDATSRNWDFGDGNNSSEQNPIHSYPIVGSYTVNLTVYNPNGTDSKTAVITVLEEGGNEGNETEILPTANFTVNKTGGYYPLTVLFTDTSQNATGRSWDVDGDGVEDSNETSFAYTYTSRGTYKAKLTAINANGTNIKTTTITVEKKSSGGSSGGGGGGGGGSPESAQNVEVKELSQVFITNDKTIKFNFAKNATCVVYVEFDAKKTAGKTTTIVEQLKNTSTLVSGVPSDEIYKFFNIWVGNSGYATEKNIENPVIGFKVEKAWVQDEKIDQSSITLNRYSNKTWEQLPASLSGEDNKYLYFTAETPGFSSFAITGKASASQEKTATEIQSEDEPDNSEENTGDTGSEAEQETEPEKNMGMPGFEMIYGVAGLLAVFLYKKK</sequence>
<dbReference type="STRING" id="1434118.MSSAC_2877"/>
<accession>A0A0E3PR24</accession>
<dbReference type="PANTHER" id="PTHR22990:SF15">
    <property type="entry name" value="F-BOX ONLY PROTEIN 10"/>
    <property type="match status" value="1"/>
</dbReference>
<dbReference type="InterPro" id="IPR006633">
    <property type="entry name" value="Carb-bd_sugar_hydrolysis-dom"/>
</dbReference>
<dbReference type="SMART" id="SM00710">
    <property type="entry name" value="PbH1"/>
    <property type="match status" value="15"/>
</dbReference>
<dbReference type="NCBIfam" id="TIGR04213">
    <property type="entry name" value="PGF_pre_PGF"/>
    <property type="match status" value="1"/>
</dbReference>
<dbReference type="PANTHER" id="PTHR22990">
    <property type="entry name" value="F-BOX ONLY PROTEIN"/>
    <property type="match status" value="1"/>
</dbReference>
<evidence type="ECO:0000256" key="4">
    <source>
        <dbReference type="ARBA" id="ARBA00022786"/>
    </source>
</evidence>
<keyword evidence="4" id="KW-0833">Ubl conjugation pathway</keyword>
<dbReference type="Gene3D" id="2.60.40.10">
    <property type="entry name" value="Immunoglobulins"/>
    <property type="match status" value="2"/>
</dbReference>
<keyword evidence="3" id="KW-0677">Repeat</keyword>
<dbReference type="Pfam" id="PF18204">
    <property type="entry name" value="PGF-CTERM"/>
    <property type="match status" value="1"/>
</dbReference>
<feature type="compositionally biased region" description="Acidic residues" evidence="5">
    <location>
        <begin position="906"/>
        <end position="929"/>
    </location>
</feature>
<dbReference type="InterPro" id="IPR007742">
    <property type="entry name" value="NosD_dom"/>
</dbReference>
<dbReference type="SMART" id="SM00089">
    <property type="entry name" value="PKD"/>
    <property type="match status" value="2"/>
</dbReference>
<feature type="region of interest" description="Disordered" evidence="5">
    <location>
        <begin position="718"/>
        <end position="742"/>
    </location>
</feature>
<dbReference type="InterPro" id="IPR026453">
    <property type="entry name" value="PGF_pre_PGF"/>
</dbReference>
<dbReference type="RefSeq" id="WP_231593436.1">
    <property type="nucleotide sequence ID" value="NZ_CP009508.1"/>
</dbReference>
<dbReference type="InterPro" id="IPR006626">
    <property type="entry name" value="PbH1"/>
</dbReference>
<feature type="region of interest" description="Disordered" evidence="5">
    <location>
        <begin position="897"/>
        <end position="938"/>
    </location>
</feature>
<feature type="domain" description="PKD" evidence="6">
    <location>
        <begin position="677"/>
        <end position="726"/>
    </location>
</feature>
<dbReference type="InterPro" id="IPR012334">
    <property type="entry name" value="Pectin_lyas_fold"/>
</dbReference>
<dbReference type="Proteomes" id="UP000033123">
    <property type="component" value="Chromosome"/>
</dbReference>
<evidence type="ECO:0000256" key="2">
    <source>
        <dbReference type="ARBA" id="ARBA00022729"/>
    </source>
</evidence>
<dbReference type="AlphaFoldDB" id="A0A0E3PR24"/>
<dbReference type="SUPFAM" id="SSF51126">
    <property type="entry name" value="Pectin lyase-like"/>
    <property type="match status" value="2"/>
</dbReference>